<sequence length="372" mass="41352">MSSVVLEVKTELYDGGKHLKASDAVDQNSNNLQILWIDISTFRPINQFLLCCLAVFIFYLLYGYLQELLFTLESLKSCGWYLTLIQFGYYSVFGIVEMKLRDIRGRKIPLKTYCLLAFLTLGTMGFSNSSLQYLNYPTQVIFKCCKLIPVMVGGILIQRKAYSTLDFLAAFCMCLGLTLFTLADSQISPVFSSIGVFMISCALLCDAVIGNVQEKSMKSFKASNAEVVLYSYFIGFVYLFLILLLSGNLTSSVGTCSKYPTFTYGFSLLFSLTGYLGIQVVLILVRTGGAVTAATVTTCRKAVSIVISFIFFSKPFTFTYLWSGLLVVVGIYVSVCSKNKNASQSLTGAPRKLIQWALNCVRKHPSRTLQNV</sequence>
<dbReference type="GeneID" id="117650210"/>
<dbReference type="CTD" id="39914"/>
<dbReference type="GO" id="GO:0046964">
    <property type="term" value="F:3'-phosphoadenosine 5'-phosphosulfate transmembrane transporter activity"/>
    <property type="evidence" value="ECO:0007669"/>
    <property type="project" value="TreeGrafter"/>
</dbReference>
<feature type="transmembrane region" description="Helical" evidence="10">
    <location>
        <begin position="189"/>
        <end position="209"/>
    </location>
</feature>
<gene>
    <name evidence="12" type="primary">LOC117650210</name>
</gene>
<keyword evidence="11" id="KW-1185">Reference proteome</keyword>
<evidence type="ECO:0000256" key="6">
    <source>
        <dbReference type="ARBA" id="ARBA00023136"/>
    </source>
</evidence>
<dbReference type="PANTHER" id="PTHR10778:SF8">
    <property type="entry name" value="ADENOSINE 3'-PHOSPHO 5'-PHOSPHOSULFATE TRANSPORTER 2"/>
    <property type="match status" value="1"/>
</dbReference>
<feature type="transmembrane region" description="Helical" evidence="10">
    <location>
        <begin position="262"/>
        <end position="284"/>
    </location>
</feature>
<evidence type="ECO:0000256" key="7">
    <source>
        <dbReference type="ARBA" id="ARBA00039669"/>
    </source>
</evidence>
<evidence type="ECO:0000256" key="1">
    <source>
        <dbReference type="ARBA" id="ARBA00004653"/>
    </source>
</evidence>
<evidence type="ECO:0000313" key="12">
    <source>
        <dbReference type="RefSeq" id="XP_034249339.1"/>
    </source>
</evidence>
<evidence type="ECO:0000256" key="9">
    <source>
        <dbReference type="ARBA" id="ARBA00042729"/>
    </source>
</evidence>
<reference evidence="12" key="1">
    <citation type="submission" date="2025-08" db="UniProtKB">
        <authorList>
            <consortium name="RefSeq"/>
        </authorList>
    </citation>
    <scope>IDENTIFICATION</scope>
    <source>
        <tissue evidence="12">Total insect</tissue>
    </source>
</reference>
<dbReference type="PANTHER" id="PTHR10778">
    <property type="entry name" value="SOLUTE CARRIER FAMILY 35 MEMBER B"/>
    <property type="match status" value="1"/>
</dbReference>
<dbReference type="GO" id="GO:0000139">
    <property type="term" value="C:Golgi membrane"/>
    <property type="evidence" value="ECO:0007669"/>
    <property type="project" value="UniProtKB-SubCell"/>
</dbReference>
<keyword evidence="4 10" id="KW-0812">Transmembrane</keyword>
<evidence type="ECO:0000256" key="2">
    <source>
        <dbReference type="ARBA" id="ARBA00010694"/>
    </source>
</evidence>
<dbReference type="InterPro" id="IPR013657">
    <property type="entry name" value="SCL35B1-4/HUT1"/>
</dbReference>
<protein>
    <recommendedName>
        <fullName evidence="7">Adenosine 3'-phospho 5'-phosphosulfate transporter 2</fullName>
    </recommendedName>
    <alternativeName>
        <fullName evidence="8">PAPS transporter 2</fullName>
    </alternativeName>
    <alternativeName>
        <fullName evidence="9">Solute carrier family 35 member B3 homolog</fullName>
    </alternativeName>
</protein>
<dbReference type="OrthoDB" id="438495at2759"/>
<dbReference type="Proteomes" id="UP000515158">
    <property type="component" value="Unplaced"/>
</dbReference>
<accession>A0A6P8ZW06</accession>
<evidence type="ECO:0000256" key="5">
    <source>
        <dbReference type="ARBA" id="ARBA00022989"/>
    </source>
</evidence>
<keyword evidence="5 10" id="KW-1133">Transmembrane helix</keyword>
<dbReference type="RefSeq" id="XP_034249339.1">
    <property type="nucleotide sequence ID" value="XM_034393448.1"/>
</dbReference>
<feature type="transmembrane region" description="Helical" evidence="10">
    <location>
        <begin position="80"/>
        <end position="100"/>
    </location>
</feature>
<evidence type="ECO:0000256" key="10">
    <source>
        <dbReference type="SAM" id="Phobius"/>
    </source>
</evidence>
<dbReference type="FunCoup" id="A0A6P8ZW06">
    <property type="interactions" value="1119"/>
</dbReference>
<dbReference type="GO" id="GO:0005789">
    <property type="term" value="C:endoplasmic reticulum membrane"/>
    <property type="evidence" value="ECO:0007669"/>
    <property type="project" value="TreeGrafter"/>
</dbReference>
<name>A0A6P8ZW06_THRPL</name>
<dbReference type="InParanoid" id="A0A6P8ZW06"/>
<dbReference type="Pfam" id="PF08449">
    <property type="entry name" value="UAA"/>
    <property type="match status" value="1"/>
</dbReference>
<keyword evidence="6 10" id="KW-0472">Membrane</keyword>
<feature type="transmembrane region" description="Helical" evidence="10">
    <location>
        <begin position="164"/>
        <end position="183"/>
    </location>
</feature>
<feature type="transmembrane region" description="Helical" evidence="10">
    <location>
        <begin position="318"/>
        <end position="335"/>
    </location>
</feature>
<proteinExistence type="inferred from homology"/>
<feature type="transmembrane region" description="Helical" evidence="10">
    <location>
        <begin position="48"/>
        <end position="65"/>
    </location>
</feature>
<dbReference type="AlphaFoldDB" id="A0A6P8ZW06"/>
<comment type="similarity">
    <text evidence="2">Belongs to the nucleotide-sugar transporter family. SLC35B subfamily.</text>
</comment>
<organism evidence="12">
    <name type="scientific">Thrips palmi</name>
    <name type="common">Melon thrips</name>
    <dbReference type="NCBI Taxonomy" id="161013"/>
    <lineage>
        <taxon>Eukaryota</taxon>
        <taxon>Metazoa</taxon>
        <taxon>Ecdysozoa</taxon>
        <taxon>Arthropoda</taxon>
        <taxon>Hexapoda</taxon>
        <taxon>Insecta</taxon>
        <taxon>Pterygota</taxon>
        <taxon>Neoptera</taxon>
        <taxon>Paraneoptera</taxon>
        <taxon>Thysanoptera</taxon>
        <taxon>Terebrantia</taxon>
        <taxon>Thripoidea</taxon>
        <taxon>Thripidae</taxon>
        <taxon>Thrips</taxon>
    </lineage>
</organism>
<comment type="subcellular location">
    <subcellularLocation>
        <location evidence="1">Golgi apparatus membrane</location>
        <topology evidence="1">Multi-pass membrane protein</topology>
    </subcellularLocation>
</comment>
<evidence type="ECO:0000256" key="4">
    <source>
        <dbReference type="ARBA" id="ARBA00022692"/>
    </source>
</evidence>
<evidence type="ECO:0000313" key="11">
    <source>
        <dbReference type="Proteomes" id="UP000515158"/>
    </source>
</evidence>
<evidence type="ECO:0000256" key="3">
    <source>
        <dbReference type="ARBA" id="ARBA00022448"/>
    </source>
</evidence>
<keyword evidence="3" id="KW-0813">Transport</keyword>
<dbReference type="KEGG" id="tpal:117650210"/>
<feature type="transmembrane region" description="Helical" evidence="10">
    <location>
        <begin position="112"/>
        <end position="134"/>
    </location>
</feature>
<feature type="transmembrane region" description="Helical" evidence="10">
    <location>
        <begin position="229"/>
        <end position="250"/>
    </location>
</feature>
<evidence type="ECO:0000256" key="8">
    <source>
        <dbReference type="ARBA" id="ARBA00041866"/>
    </source>
</evidence>